<keyword evidence="2" id="KW-1185">Reference proteome</keyword>
<evidence type="ECO:0000313" key="1">
    <source>
        <dbReference type="EMBL" id="TWI48948.1"/>
    </source>
</evidence>
<protein>
    <recommendedName>
        <fullName evidence="3">Tetratricopeptide repeat protein</fullName>
    </recommendedName>
</protein>
<dbReference type="AlphaFoldDB" id="A0A562PX31"/>
<dbReference type="EMBL" id="VLKY01000019">
    <property type="protein sequence ID" value="TWI48948.1"/>
    <property type="molecule type" value="Genomic_DNA"/>
</dbReference>
<proteinExistence type="predicted"/>
<gene>
    <name evidence="1" type="ORF">IQ22_04081</name>
</gene>
<name>A0A562PX31_9PSED</name>
<dbReference type="Proteomes" id="UP000316905">
    <property type="component" value="Unassembled WGS sequence"/>
</dbReference>
<evidence type="ECO:0008006" key="3">
    <source>
        <dbReference type="Google" id="ProtNLM"/>
    </source>
</evidence>
<organism evidence="1 2">
    <name type="scientific">Pseudomonas duriflava</name>
    <dbReference type="NCBI Taxonomy" id="459528"/>
    <lineage>
        <taxon>Bacteria</taxon>
        <taxon>Pseudomonadati</taxon>
        <taxon>Pseudomonadota</taxon>
        <taxon>Gammaproteobacteria</taxon>
        <taxon>Pseudomonadales</taxon>
        <taxon>Pseudomonadaceae</taxon>
        <taxon>Pseudomonas</taxon>
    </lineage>
</organism>
<evidence type="ECO:0000313" key="2">
    <source>
        <dbReference type="Proteomes" id="UP000316905"/>
    </source>
</evidence>
<sequence length="184" mass="21822">MEAIEQIYRDTLPTHRKYIKRLTKYVEVLMEKGRFLEAKYYFEKLLLVSPSHVNSIRLGYTLSIHLFDRDGVLKYDKFFMDKKISTTDLYWLRLKFYISINNKKKCEEYCVELLKNGIDNSKLSTVIEACINSNSYKPIPLLIQYVKKNKFTLNPRIERKIKLIAINQLANSIIRLNNEKILSS</sequence>
<comment type="caution">
    <text evidence="1">The sequence shown here is derived from an EMBL/GenBank/DDBJ whole genome shotgun (WGS) entry which is preliminary data.</text>
</comment>
<accession>A0A562PX31</accession>
<reference evidence="1 2" key="1">
    <citation type="journal article" date="2015" name="Stand. Genomic Sci.">
        <title>Genomic Encyclopedia of Bacterial and Archaeal Type Strains, Phase III: the genomes of soil and plant-associated and newly described type strains.</title>
        <authorList>
            <person name="Whitman W.B."/>
            <person name="Woyke T."/>
            <person name="Klenk H.P."/>
            <person name="Zhou Y."/>
            <person name="Lilburn T.G."/>
            <person name="Beck B.J."/>
            <person name="De Vos P."/>
            <person name="Vandamme P."/>
            <person name="Eisen J.A."/>
            <person name="Garrity G."/>
            <person name="Hugenholtz P."/>
            <person name="Kyrpides N.C."/>
        </authorList>
    </citation>
    <scope>NUCLEOTIDE SEQUENCE [LARGE SCALE GENOMIC DNA]</scope>
    <source>
        <strain evidence="1 2">CGMCC 1.6858</strain>
    </source>
</reference>